<dbReference type="STRING" id="1122172.GCA_000373045_00629"/>
<evidence type="ECO:0000259" key="1">
    <source>
        <dbReference type="Pfam" id="PF10546"/>
    </source>
</evidence>
<feature type="domain" description="Bacteriophage Mx8 p63 C-terminal" evidence="1">
    <location>
        <begin position="160"/>
        <end position="252"/>
    </location>
</feature>
<reference evidence="2 3" key="1">
    <citation type="submission" date="2019-07" db="EMBL/GenBank/DDBJ databases">
        <title>Complete Genome Sequence of Leptotrichia shahii Strain JCM 16776.</title>
        <authorList>
            <person name="Watanabe S."/>
            <person name="Cui L."/>
        </authorList>
    </citation>
    <scope>NUCLEOTIDE SEQUENCE [LARGE SCALE GENOMIC DNA]</scope>
    <source>
        <strain evidence="2 3">JCM16776</strain>
    </source>
</reference>
<dbReference type="Pfam" id="PF10546">
    <property type="entry name" value="P63C"/>
    <property type="match status" value="1"/>
</dbReference>
<dbReference type="Proteomes" id="UP000322617">
    <property type="component" value="Chromosome"/>
</dbReference>
<evidence type="ECO:0000313" key="3">
    <source>
        <dbReference type="Proteomes" id="UP000322617"/>
    </source>
</evidence>
<dbReference type="AlphaFoldDB" id="A0A510JSE7"/>
<keyword evidence="3" id="KW-1185">Reference proteome</keyword>
<organism evidence="2 3">
    <name type="scientific">Leptotrichia shahii</name>
    <dbReference type="NCBI Taxonomy" id="157691"/>
    <lineage>
        <taxon>Bacteria</taxon>
        <taxon>Fusobacteriati</taxon>
        <taxon>Fusobacteriota</taxon>
        <taxon>Fusobacteriia</taxon>
        <taxon>Fusobacteriales</taxon>
        <taxon>Leptotrichiaceae</taxon>
        <taxon>Leptotrichia</taxon>
    </lineage>
</organism>
<dbReference type="OrthoDB" id="4762429at2"/>
<dbReference type="KEGG" id="lsz:JCM16776_0773"/>
<proteinExistence type="predicted"/>
<accession>A0A510JSE7</accession>
<dbReference type="RefSeq" id="WP_018450256.1">
    <property type="nucleotide sequence ID" value="NZ_AP019827.1"/>
</dbReference>
<sequence length="301" mass="35138">MKKIHFKVTHSGKLIIGDTSISCAVLENGQRIITQSSIYKTFGKQRRGSQRDENTVIPYFITSKNLIAFLDKDLRKVFEEVEYISKNGRVVKGYKAETIPAICDIFIEAHSRKALMTVQEPLYEQSLILMRALAKVGITALIDEATGYQNDRQAQELQNLLAKFIGEDLLKWQKRFPKQYYKEMFRLHNWEYDENSNKRPGYAGSFTMKYVYDLFPESVIEYIKRENPKSISNNRLYRHHQFLSVDIGVPELDRHISKLLGVMALSDNISDFEKNFKKAFAIELERKKKDTEFKKKQNESL</sequence>
<dbReference type="EMBL" id="AP019827">
    <property type="protein sequence ID" value="BBM40553.1"/>
    <property type="molecule type" value="Genomic_DNA"/>
</dbReference>
<gene>
    <name evidence="2" type="ORF">JCM16776_0773</name>
</gene>
<protein>
    <submittedName>
        <fullName evidence="2">Transposase</fullName>
    </submittedName>
</protein>
<name>A0A510JSE7_9FUSO</name>
<evidence type="ECO:0000313" key="2">
    <source>
        <dbReference type="EMBL" id="BBM40553.1"/>
    </source>
</evidence>
<dbReference type="InterPro" id="IPR018874">
    <property type="entry name" value="Phage_Mx8_p63_C"/>
</dbReference>